<evidence type="ECO:0008006" key="10">
    <source>
        <dbReference type="Google" id="ProtNLM"/>
    </source>
</evidence>
<feature type="compositionally biased region" description="Basic and acidic residues" evidence="5">
    <location>
        <begin position="617"/>
        <end position="628"/>
    </location>
</feature>
<comment type="subcellular location">
    <subcellularLocation>
        <location evidence="1">Nucleus</location>
        <location evidence="1">Nucleolus</location>
    </subcellularLocation>
</comment>
<feature type="compositionally biased region" description="Basic and acidic residues" evidence="5">
    <location>
        <begin position="656"/>
        <end position="670"/>
    </location>
</feature>
<keyword evidence="3" id="KW-0175">Coiled coil</keyword>
<feature type="region of interest" description="Disordered" evidence="5">
    <location>
        <begin position="242"/>
        <end position="288"/>
    </location>
</feature>
<evidence type="ECO:0000256" key="1">
    <source>
        <dbReference type="ARBA" id="ARBA00004604"/>
    </source>
</evidence>
<protein>
    <recommendedName>
        <fullName evidence="10">NUC153 domain-containing protein</fullName>
    </recommendedName>
</protein>
<dbReference type="InterPro" id="IPR056750">
    <property type="entry name" value="RRM_ESF1"/>
</dbReference>
<feature type="region of interest" description="Disordered" evidence="5">
    <location>
        <begin position="650"/>
        <end position="718"/>
    </location>
</feature>
<proteinExistence type="inferred from homology"/>
<comment type="similarity">
    <text evidence="2">Belongs to the ESF1 family.</text>
</comment>
<dbReference type="EMBL" id="OZ022405">
    <property type="protein sequence ID" value="CAK9436139.1"/>
    <property type="molecule type" value="Genomic_DNA"/>
</dbReference>
<feature type="compositionally biased region" description="Basic and acidic residues" evidence="5">
    <location>
        <begin position="247"/>
        <end position="266"/>
    </location>
</feature>
<evidence type="ECO:0000259" key="6">
    <source>
        <dbReference type="Pfam" id="PF08159"/>
    </source>
</evidence>
<feature type="domain" description="ESF1 RRM" evidence="7">
    <location>
        <begin position="307"/>
        <end position="382"/>
    </location>
</feature>
<feature type="compositionally biased region" description="Acidic residues" evidence="5">
    <location>
        <begin position="546"/>
        <end position="555"/>
    </location>
</feature>
<gene>
    <name evidence="8" type="ORF">LODBEIA_P06970</name>
</gene>
<feature type="compositionally biased region" description="Basic and acidic residues" evidence="5">
    <location>
        <begin position="593"/>
        <end position="609"/>
    </location>
</feature>
<dbReference type="InterPro" id="IPR039754">
    <property type="entry name" value="Esf1"/>
</dbReference>
<feature type="compositionally biased region" description="Basic and acidic residues" evidence="5">
    <location>
        <begin position="126"/>
        <end position="160"/>
    </location>
</feature>
<feature type="region of interest" description="Disordered" evidence="5">
    <location>
        <begin position="1"/>
        <end position="28"/>
    </location>
</feature>
<evidence type="ECO:0000259" key="7">
    <source>
        <dbReference type="Pfam" id="PF25121"/>
    </source>
</evidence>
<name>A0ABP0ZE95_9ASCO</name>
<feature type="compositionally biased region" description="Low complexity" evidence="5">
    <location>
        <begin position="672"/>
        <end position="689"/>
    </location>
</feature>
<evidence type="ECO:0000256" key="3">
    <source>
        <dbReference type="ARBA" id="ARBA00023054"/>
    </source>
</evidence>
<dbReference type="RefSeq" id="XP_066827635.1">
    <property type="nucleotide sequence ID" value="XM_066976645.1"/>
</dbReference>
<feature type="compositionally biased region" description="Basic residues" evidence="5">
    <location>
        <begin position="709"/>
        <end position="718"/>
    </location>
</feature>
<feature type="region of interest" description="Disordered" evidence="5">
    <location>
        <begin position="437"/>
        <end position="456"/>
    </location>
</feature>
<accession>A0ABP0ZE95</accession>
<reference evidence="8 9" key="1">
    <citation type="submission" date="2024-03" db="EMBL/GenBank/DDBJ databases">
        <authorList>
            <person name="Brejova B."/>
        </authorList>
    </citation>
    <scope>NUCLEOTIDE SEQUENCE [LARGE SCALE GENOMIC DNA]</scope>
    <source>
        <strain evidence="8 9">CBS 14171</strain>
    </source>
</reference>
<feature type="compositionally biased region" description="Basic and acidic residues" evidence="5">
    <location>
        <begin position="64"/>
        <end position="74"/>
    </location>
</feature>
<feature type="compositionally biased region" description="Acidic residues" evidence="5">
    <location>
        <begin position="481"/>
        <end position="493"/>
    </location>
</feature>
<feature type="domain" description="ESF1 RRM" evidence="7">
    <location>
        <begin position="205"/>
        <end position="301"/>
    </location>
</feature>
<evidence type="ECO:0000256" key="5">
    <source>
        <dbReference type="SAM" id="MobiDB-lite"/>
    </source>
</evidence>
<dbReference type="PANTHER" id="PTHR12202:SF0">
    <property type="entry name" value="ESF1 HOMOLOG"/>
    <property type="match status" value="1"/>
</dbReference>
<feature type="compositionally biased region" description="Acidic residues" evidence="5">
    <location>
        <begin position="167"/>
        <end position="194"/>
    </location>
</feature>
<dbReference type="Pfam" id="PF08159">
    <property type="entry name" value="NUC153"/>
    <property type="match status" value="1"/>
</dbReference>
<evidence type="ECO:0000256" key="4">
    <source>
        <dbReference type="ARBA" id="ARBA00023242"/>
    </source>
</evidence>
<keyword evidence="4" id="KW-0539">Nucleus</keyword>
<dbReference type="Pfam" id="PF25121">
    <property type="entry name" value="RRM_ESF1"/>
    <property type="match status" value="2"/>
</dbReference>
<organism evidence="8 9">
    <name type="scientific">Lodderomyces beijingensis</name>
    <dbReference type="NCBI Taxonomy" id="1775926"/>
    <lineage>
        <taxon>Eukaryota</taxon>
        <taxon>Fungi</taxon>
        <taxon>Dikarya</taxon>
        <taxon>Ascomycota</taxon>
        <taxon>Saccharomycotina</taxon>
        <taxon>Pichiomycetes</taxon>
        <taxon>Debaryomycetaceae</taxon>
        <taxon>Candida/Lodderomyces clade</taxon>
        <taxon>Lodderomyces</taxon>
    </lineage>
</organism>
<feature type="compositionally biased region" description="Basic and acidic residues" evidence="5">
    <location>
        <begin position="573"/>
        <end position="583"/>
    </location>
</feature>
<dbReference type="Proteomes" id="UP001497383">
    <property type="component" value="Chromosome 1"/>
</dbReference>
<dbReference type="GeneID" id="92205893"/>
<evidence type="ECO:0000313" key="8">
    <source>
        <dbReference type="EMBL" id="CAK9436139.1"/>
    </source>
</evidence>
<dbReference type="InterPro" id="IPR012580">
    <property type="entry name" value="NUC153"/>
</dbReference>
<feature type="compositionally biased region" description="Basic and acidic residues" evidence="5">
    <location>
        <begin position="534"/>
        <end position="545"/>
    </location>
</feature>
<evidence type="ECO:0000313" key="9">
    <source>
        <dbReference type="Proteomes" id="UP001497383"/>
    </source>
</evidence>
<feature type="region of interest" description="Disordered" evidence="5">
    <location>
        <begin position="55"/>
        <end position="209"/>
    </location>
</feature>
<feature type="compositionally biased region" description="Acidic residues" evidence="5">
    <location>
        <begin position="86"/>
        <end position="125"/>
    </location>
</feature>
<keyword evidence="9" id="KW-1185">Reference proteome</keyword>
<feature type="region of interest" description="Disordered" evidence="5">
    <location>
        <begin position="469"/>
        <end position="628"/>
    </location>
</feature>
<evidence type="ECO:0000256" key="2">
    <source>
        <dbReference type="ARBA" id="ARBA00009087"/>
    </source>
</evidence>
<feature type="compositionally biased region" description="Basic and acidic residues" evidence="5">
    <location>
        <begin position="498"/>
        <end position="527"/>
    </location>
</feature>
<sequence length="718" mass="83073">MVKDRPSKPVEKKGPVTQDLRFKSVHNDPRFKFPNFRNLKVKVDDRFSRKELKKLSENASGKQVKIDKYGRRLNEGASDLNKFYEYEDEQDEEQDEEQDDGEDDEEEEEESEEESDEESDEEEPEVESKGKDKVNKSKQKLDALEEQLRLEEAQLDKARGEGLSSSSEDDDSASSSDEEEPSVNFEESDSEIEIEESKPDESEPTSSFAVVNMDWDNLRAEDLMATFSSFVPKGGRINSVTIYPSEFGKERMQKEEIEGPSRELFKSKKKANKSDDDDDDDDESDLDSDVDITDARKLERVTRKLYNQDDGKEDYDSKALRRYQLQRLRYYYAVVDCDSVHTSQSIYSKVDGTEYESTANMFDLRYIPEDMTFDADEAKDKCVKVSAHYRPDSRFVTDALQHSKVKLTWDETPKERLTLSSRPLSQKEIEENDFKAYLASDSDEDDEGDKDQAKDSLKSKYQSLFGDTFQRFGKEHRGGNGDDDDDDDVDMEITFDPGLKDGKDADTGDEKTEESTIDAYKRKEKERRQRRLNKFKESKEAREKDEGEDADEDGLEDAKQERSKKPSKKKKGNTLDDKQKAELELVLMDSESQNDHFNMRDVLKQEKSNKKNKNQRKKFDDEMTQDKFEANLNDPRFKEIFENHDFAIDPTSSEFKQTETMKKILQERANRNKNSGLKNENSSGKSSNSSKKRKRADNDSDHVKSLAAKLKKRSKSTK</sequence>
<feature type="compositionally biased region" description="Acidic residues" evidence="5">
    <location>
        <begin position="275"/>
        <end position="288"/>
    </location>
</feature>
<feature type="domain" description="NUC153" evidence="6">
    <location>
        <begin position="634"/>
        <end position="662"/>
    </location>
</feature>
<dbReference type="PANTHER" id="PTHR12202">
    <property type="entry name" value="ESF1 HOMOLOG"/>
    <property type="match status" value="1"/>
</dbReference>